<evidence type="ECO:0000256" key="2">
    <source>
        <dbReference type="SAM" id="Phobius"/>
    </source>
</evidence>
<evidence type="ECO:0000313" key="3">
    <source>
        <dbReference type="EMBL" id="CAB4342813.1"/>
    </source>
</evidence>
<keyword evidence="2" id="KW-0812">Transmembrane</keyword>
<reference evidence="3" key="1">
    <citation type="submission" date="2020-05" db="EMBL/GenBank/DDBJ databases">
        <authorList>
            <person name="Chiriac C."/>
            <person name="Salcher M."/>
            <person name="Ghai R."/>
            <person name="Kavagutti S V."/>
        </authorList>
    </citation>
    <scope>NUCLEOTIDE SEQUENCE</scope>
</reference>
<gene>
    <name evidence="4" type="ORF">UFOPK3282_00118</name>
    <name evidence="5" type="ORF">UFOPK3935_00125</name>
    <name evidence="3" type="ORF">UFOPK4171_00908</name>
</gene>
<feature type="compositionally biased region" description="Basic and acidic residues" evidence="1">
    <location>
        <begin position="109"/>
        <end position="118"/>
    </location>
</feature>
<dbReference type="EMBL" id="CAFBJG010000006">
    <property type="protein sequence ID" value="CAB4847319.1"/>
    <property type="molecule type" value="Genomic_DNA"/>
</dbReference>
<dbReference type="AlphaFoldDB" id="A0A6J5ZTR5"/>
<keyword evidence="2" id="KW-1133">Transmembrane helix</keyword>
<dbReference type="InterPro" id="IPR021401">
    <property type="entry name" value="DUF3040"/>
</dbReference>
<sequence length="118" mass="12718">MGLSDHERKVLAEMEAALEQEDPKLLSTLTGKARTKQSSRALLGTAVLLIGLLLLITALVAKATLIGVAAFLVSLTGLILIITNLSVRANRSGGSKKVKKPGWGSSLNERWDRRNEQQ</sequence>
<feature type="region of interest" description="Disordered" evidence="1">
    <location>
        <begin position="91"/>
        <end position="118"/>
    </location>
</feature>
<organism evidence="3">
    <name type="scientific">freshwater metagenome</name>
    <dbReference type="NCBI Taxonomy" id="449393"/>
    <lineage>
        <taxon>unclassified sequences</taxon>
        <taxon>metagenomes</taxon>
        <taxon>ecological metagenomes</taxon>
    </lineage>
</organism>
<dbReference type="EMBL" id="CAESAM010000108">
    <property type="protein sequence ID" value="CAB4342813.1"/>
    <property type="molecule type" value="Genomic_DNA"/>
</dbReference>
<dbReference type="EMBL" id="CAFBOH010000007">
    <property type="protein sequence ID" value="CAB4971429.1"/>
    <property type="molecule type" value="Genomic_DNA"/>
</dbReference>
<keyword evidence="2" id="KW-0472">Membrane</keyword>
<proteinExistence type="predicted"/>
<evidence type="ECO:0000256" key="1">
    <source>
        <dbReference type="SAM" id="MobiDB-lite"/>
    </source>
</evidence>
<evidence type="ECO:0000313" key="5">
    <source>
        <dbReference type="EMBL" id="CAB4971429.1"/>
    </source>
</evidence>
<protein>
    <submittedName>
        <fullName evidence="3">Unannotated protein</fullName>
    </submittedName>
</protein>
<name>A0A6J5ZTR5_9ZZZZ</name>
<feature type="transmembrane region" description="Helical" evidence="2">
    <location>
        <begin position="66"/>
        <end position="87"/>
    </location>
</feature>
<accession>A0A6J5ZTR5</accession>
<evidence type="ECO:0000313" key="4">
    <source>
        <dbReference type="EMBL" id="CAB4847319.1"/>
    </source>
</evidence>
<dbReference type="Pfam" id="PF11239">
    <property type="entry name" value="DUF3040"/>
    <property type="match status" value="1"/>
</dbReference>
<feature type="transmembrane region" description="Helical" evidence="2">
    <location>
        <begin position="41"/>
        <end position="60"/>
    </location>
</feature>